<dbReference type="EMBL" id="KN840909">
    <property type="protein sequence ID" value="KIP01131.1"/>
    <property type="molecule type" value="Genomic_DNA"/>
</dbReference>
<dbReference type="InterPro" id="IPR036224">
    <property type="entry name" value="GINS_bundle-like_dom_sf"/>
</dbReference>
<dbReference type="Proteomes" id="UP000053257">
    <property type="component" value="Unassembled WGS sequence"/>
</dbReference>
<proteinExistence type="predicted"/>
<name>A0A0C3RP28_PHLG1</name>
<reference evidence="1 2" key="1">
    <citation type="journal article" date="2014" name="PLoS Genet.">
        <title>Analysis of the Phlebiopsis gigantea genome, transcriptome and secretome provides insight into its pioneer colonization strategies of wood.</title>
        <authorList>
            <person name="Hori C."/>
            <person name="Ishida T."/>
            <person name="Igarashi K."/>
            <person name="Samejima M."/>
            <person name="Suzuki H."/>
            <person name="Master E."/>
            <person name="Ferreira P."/>
            <person name="Ruiz-Duenas F.J."/>
            <person name="Held B."/>
            <person name="Canessa P."/>
            <person name="Larrondo L.F."/>
            <person name="Schmoll M."/>
            <person name="Druzhinina I.S."/>
            <person name="Kubicek C.P."/>
            <person name="Gaskell J.A."/>
            <person name="Kersten P."/>
            <person name="St John F."/>
            <person name="Glasner J."/>
            <person name="Sabat G."/>
            <person name="Splinter BonDurant S."/>
            <person name="Syed K."/>
            <person name="Yadav J."/>
            <person name="Mgbeahuruike A.C."/>
            <person name="Kovalchuk A."/>
            <person name="Asiegbu F.O."/>
            <person name="Lackner G."/>
            <person name="Hoffmeister D."/>
            <person name="Rencoret J."/>
            <person name="Gutierrez A."/>
            <person name="Sun H."/>
            <person name="Lindquist E."/>
            <person name="Barry K."/>
            <person name="Riley R."/>
            <person name="Grigoriev I.V."/>
            <person name="Henrissat B."/>
            <person name="Kues U."/>
            <person name="Berka R.M."/>
            <person name="Martinez A.T."/>
            <person name="Covert S.F."/>
            <person name="Blanchette R.A."/>
            <person name="Cullen D."/>
        </authorList>
    </citation>
    <scope>NUCLEOTIDE SEQUENCE [LARGE SCALE GENOMIC DNA]</scope>
    <source>
        <strain evidence="1 2">11061_1 CR5-6</strain>
    </source>
</reference>
<dbReference type="HOGENOM" id="CLU_1964835_0_0_1"/>
<dbReference type="Gene3D" id="1.20.58.1030">
    <property type="match status" value="1"/>
</dbReference>
<dbReference type="STRING" id="745531.A0A0C3RP28"/>
<dbReference type="OrthoDB" id="10252587at2759"/>
<dbReference type="AlphaFoldDB" id="A0A0C3RP28"/>
<feature type="non-terminal residue" evidence="1">
    <location>
        <position position="128"/>
    </location>
</feature>
<sequence>LVTESERSQRADTLSSTTTTSSAFIREQRDLERLIQAALARLAPADIVLYQTVIPRNKCYLLAHHTHRLDRVKDLYWFVGGALPPLLSAPTTTTASVSANAMGDLRSRFSPHMVNFLRAYNDSLIDFR</sequence>
<protein>
    <submittedName>
        <fullName evidence="1">Uncharacterized protein</fullName>
    </submittedName>
</protein>
<dbReference type="SUPFAM" id="SSF158573">
    <property type="entry name" value="GINS helical bundle-like"/>
    <property type="match status" value="1"/>
</dbReference>
<organism evidence="1 2">
    <name type="scientific">Phlebiopsis gigantea (strain 11061_1 CR5-6)</name>
    <name type="common">White-rot fungus</name>
    <name type="synonym">Peniophora gigantea</name>
    <dbReference type="NCBI Taxonomy" id="745531"/>
    <lineage>
        <taxon>Eukaryota</taxon>
        <taxon>Fungi</taxon>
        <taxon>Dikarya</taxon>
        <taxon>Basidiomycota</taxon>
        <taxon>Agaricomycotina</taxon>
        <taxon>Agaricomycetes</taxon>
        <taxon>Polyporales</taxon>
        <taxon>Phanerochaetaceae</taxon>
        <taxon>Phlebiopsis</taxon>
    </lineage>
</organism>
<keyword evidence="2" id="KW-1185">Reference proteome</keyword>
<accession>A0A0C3RP28</accession>
<evidence type="ECO:0000313" key="1">
    <source>
        <dbReference type="EMBL" id="KIP01131.1"/>
    </source>
</evidence>
<feature type="non-terminal residue" evidence="1">
    <location>
        <position position="1"/>
    </location>
</feature>
<evidence type="ECO:0000313" key="2">
    <source>
        <dbReference type="Proteomes" id="UP000053257"/>
    </source>
</evidence>
<gene>
    <name evidence="1" type="ORF">PHLGIDRAFT_49870</name>
</gene>